<dbReference type="EMBL" id="BART01005914">
    <property type="protein sequence ID" value="GAG55115.1"/>
    <property type="molecule type" value="Genomic_DNA"/>
</dbReference>
<gene>
    <name evidence="8" type="ORF">S01H4_13417</name>
</gene>
<dbReference type="Pfam" id="PF00953">
    <property type="entry name" value="Glycos_transf_4"/>
    <property type="match status" value="1"/>
</dbReference>
<keyword evidence="4 7" id="KW-0812">Transmembrane</keyword>
<dbReference type="PANTHER" id="PTHR22926">
    <property type="entry name" value="PHOSPHO-N-ACETYLMURAMOYL-PENTAPEPTIDE-TRANSFERASE"/>
    <property type="match status" value="1"/>
</dbReference>
<feature type="transmembrane region" description="Helical" evidence="7">
    <location>
        <begin position="251"/>
        <end position="270"/>
    </location>
</feature>
<keyword evidence="6 7" id="KW-0472">Membrane</keyword>
<dbReference type="InterPro" id="IPR000715">
    <property type="entry name" value="Glycosyl_transferase_4"/>
</dbReference>
<keyword evidence="5 7" id="KW-1133">Transmembrane helix</keyword>
<evidence type="ECO:0000256" key="1">
    <source>
        <dbReference type="ARBA" id="ARBA00004651"/>
    </source>
</evidence>
<dbReference type="CDD" id="cd06853">
    <property type="entry name" value="GT_WecA_like"/>
    <property type="match status" value="1"/>
</dbReference>
<keyword evidence="2" id="KW-1003">Cell membrane</keyword>
<evidence type="ECO:0000256" key="7">
    <source>
        <dbReference type="SAM" id="Phobius"/>
    </source>
</evidence>
<evidence type="ECO:0000313" key="8">
    <source>
        <dbReference type="EMBL" id="GAG55115.1"/>
    </source>
</evidence>
<dbReference type="PANTHER" id="PTHR22926:SF3">
    <property type="entry name" value="UNDECAPRENYL-PHOSPHATE ALPHA-N-ACETYLGLUCOSAMINYL 1-PHOSPHATE TRANSFERASE"/>
    <property type="match status" value="1"/>
</dbReference>
<feature type="transmembrane region" description="Helical" evidence="7">
    <location>
        <begin position="109"/>
        <end position="129"/>
    </location>
</feature>
<evidence type="ECO:0000256" key="5">
    <source>
        <dbReference type="ARBA" id="ARBA00022989"/>
    </source>
</evidence>
<evidence type="ECO:0000256" key="4">
    <source>
        <dbReference type="ARBA" id="ARBA00022692"/>
    </source>
</evidence>
<feature type="non-terminal residue" evidence="8">
    <location>
        <position position="308"/>
    </location>
</feature>
<comment type="caution">
    <text evidence="8">The sequence shown here is derived from an EMBL/GenBank/DDBJ whole genome shotgun (WGS) entry which is preliminary data.</text>
</comment>
<evidence type="ECO:0000256" key="3">
    <source>
        <dbReference type="ARBA" id="ARBA00022679"/>
    </source>
</evidence>
<sequence>MDLQVSSISFIFEFVLVSSLLTALLAWGSIKLANRIGLVDLPNSAPHKKHRSPTPIAGGIALYGSLLLTAFWSGIYRDPSVMGIYLASLPVFIFGLWDDFKEISPLLKLLGQSIAVVILISFGVSIKVFESPEFLFSFPGDINIYLDWVLTFLWIIGITNAFNFVDSMDGLAVGLAGMATTFFILVTLDAGQLLLSQQSALLLGACIGLFIFNSPPAKLFLGDSGAQTLGIFLGVIAIAYRPEDAFQSSSWVVPIMLLGVPLFDMVLVVISRLRRRKPVYSAARDHTYHRLVALGWTSGKAVLGMQIV</sequence>
<dbReference type="GO" id="GO:0009103">
    <property type="term" value="P:lipopolysaccharide biosynthetic process"/>
    <property type="evidence" value="ECO:0007669"/>
    <property type="project" value="TreeGrafter"/>
</dbReference>
<feature type="transmembrane region" description="Helical" evidence="7">
    <location>
        <begin position="194"/>
        <end position="212"/>
    </location>
</feature>
<keyword evidence="3" id="KW-0808">Transferase</keyword>
<dbReference type="GO" id="GO:0044038">
    <property type="term" value="P:cell wall macromolecule biosynthetic process"/>
    <property type="evidence" value="ECO:0007669"/>
    <property type="project" value="TreeGrafter"/>
</dbReference>
<evidence type="ECO:0000256" key="2">
    <source>
        <dbReference type="ARBA" id="ARBA00022475"/>
    </source>
</evidence>
<evidence type="ECO:0000256" key="6">
    <source>
        <dbReference type="ARBA" id="ARBA00023136"/>
    </source>
</evidence>
<feature type="transmembrane region" description="Helical" evidence="7">
    <location>
        <begin position="6"/>
        <end position="27"/>
    </location>
</feature>
<feature type="transmembrane region" description="Helical" evidence="7">
    <location>
        <begin position="81"/>
        <end position="97"/>
    </location>
</feature>
<feature type="transmembrane region" description="Helical" evidence="7">
    <location>
        <begin position="171"/>
        <end position="188"/>
    </location>
</feature>
<feature type="transmembrane region" description="Helical" evidence="7">
    <location>
        <begin position="144"/>
        <end position="164"/>
    </location>
</feature>
<evidence type="ECO:0008006" key="9">
    <source>
        <dbReference type="Google" id="ProtNLM"/>
    </source>
</evidence>
<organism evidence="8">
    <name type="scientific">marine sediment metagenome</name>
    <dbReference type="NCBI Taxonomy" id="412755"/>
    <lineage>
        <taxon>unclassified sequences</taxon>
        <taxon>metagenomes</taxon>
        <taxon>ecological metagenomes</taxon>
    </lineage>
</organism>
<accession>X0YGU1</accession>
<comment type="subcellular location">
    <subcellularLocation>
        <location evidence="1">Cell membrane</location>
        <topology evidence="1">Multi-pass membrane protein</topology>
    </subcellularLocation>
</comment>
<dbReference type="AlphaFoldDB" id="X0YGU1"/>
<name>X0YGU1_9ZZZZ</name>
<reference evidence="8" key="1">
    <citation type="journal article" date="2014" name="Front. Microbiol.">
        <title>High frequency of phylogenetically diverse reductive dehalogenase-homologous genes in deep subseafloor sedimentary metagenomes.</title>
        <authorList>
            <person name="Kawai M."/>
            <person name="Futagami T."/>
            <person name="Toyoda A."/>
            <person name="Takaki Y."/>
            <person name="Nishi S."/>
            <person name="Hori S."/>
            <person name="Arai W."/>
            <person name="Tsubouchi T."/>
            <person name="Morono Y."/>
            <person name="Uchiyama I."/>
            <person name="Ito T."/>
            <person name="Fujiyama A."/>
            <person name="Inagaki F."/>
            <person name="Takami H."/>
        </authorList>
    </citation>
    <scope>NUCLEOTIDE SEQUENCE</scope>
    <source>
        <strain evidence="8">Expedition CK06-06</strain>
    </source>
</reference>
<proteinExistence type="predicted"/>
<feature type="transmembrane region" description="Helical" evidence="7">
    <location>
        <begin position="56"/>
        <end position="75"/>
    </location>
</feature>
<dbReference type="GO" id="GO:0005886">
    <property type="term" value="C:plasma membrane"/>
    <property type="evidence" value="ECO:0007669"/>
    <property type="project" value="UniProtKB-SubCell"/>
</dbReference>
<dbReference type="GO" id="GO:0016780">
    <property type="term" value="F:phosphotransferase activity, for other substituted phosphate groups"/>
    <property type="evidence" value="ECO:0007669"/>
    <property type="project" value="InterPro"/>
</dbReference>
<dbReference type="GO" id="GO:0071555">
    <property type="term" value="P:cell wall organization"/>
    <property type="evidence" value="ECO:0007669"/>
    <property type="project" value="TreeGrafter"/>
</dbReference>
<feature type="transmembrane region" description="Helical" evidence="7">
    <location>
        <begin position="219"/>
        <end position="239"/>
    </location>
</feature>
<protein>
    <recommendedName>
        <fullName evidence="9">Undecaprenyl/decaprenyl-phosphate alpha-N-acetylglucosaminyl 1-phosphate transferase</fullName>
    </recommendedName>
</protein>